<dbReference type="InterPro" id="IPR008979">
    <property type="entry name" value="Galactose-bd-like_sf"/>
</dbReference>
<feature type="domain" description="DUF5000" evidence="1">
    <location>
        <begin position="285"/>
        <end position="434"/>
    </location>
</feature>
<gene>
    <name evidence="2" type="ORF">GCM10023143_21150</name>
</gene>
<reference evidence="3" key="1">
    <citation type="journal article" date="2019" name="Int. J. Syst. Evol. Microbiol.">
        <title>The Global Catalogue of Microorganisms (GCM) 10K type strain sequencing project: providing services to taxonomists for standard genome sequencing and annotation.</title>
        <authorList>
            <consortium name="The Broad Institute Genomics Platform"/>
            <consortium name="The Broad Institute Genome Sequencing Center for Infectious Disease"/>
            <person name="Wu L."/>
            <person name="Ma J."/>
        </authorList>
    </citation>
    <scope>NUCLEOTIDE SEQUENCE [LARGE SCALE GENOMIC DNA]</scope>
    <source>
        <strain evidence="3">JCM 17664</strain>
    </source>
</reference>
<dbReference type="SUPFAM" id="SSF49785">
    <property type="entry name" value="Galactose-binding domain-like"/>
    <property type="match status" value="1"/>
</dbReference>
<evidence type="ECO:0000259" key="1">
    <source>
        <dbReference type="Pfam" id="PF16391"/>
    </source>
</evidence>
<keyword evidence="3" id="KW-1185">Reference proteome</keyword>
<dbReference type="Gene3D" id="2.60.120.260">
    <property type="entry name" value="Galactose-binding domain-like"/>
    <property type="match status" value="1"/>
</dbReference>
<dbReference type="InterPro" id="IPR032164">
    <property type="entry name" value="DUF5000"/>
</dbReference>
<dbReference type="Pfam" id="PF16389">
    <property type="entry name" value="DUF4998"/>
    <property type="match status" value="1"/>
</dbReference>
<protein>
    <submittedName>
        <fullName evidence="2">DUF4998 domain-containing protein</fullName>
    </submittedName>
</protein>
<evidence type="ECO:0000313" key="2">
    <source>
        <dbReference type="EMBL" id="GAA4311850.1"/>
    </source>
</evidence>
<accession>A0ABP8FVR5</accession>
<dbReference type="Pfam" id="PF16391">
    <property type="entry name" value="DUF5000"/>
    <property type="match status" value="1"/>
</dbReference>
<dbReference type="PROSITE" id="PS51257">
    <property type="entry name" value="PROKAR_LIPOPROTEIN"/>
    <property type="match status" value="1"/>
</dbReference>
<evidence type="ECO:0000313" key="3">
    <source>
        <dbReference type="Proteomes" id="UP001501207"/>
    </source>
</evidence>
<proteinExistence type="predicted"/>
<sequence length="436" mass="47746">MRTTCHKYLYPLIWGLVISCGFFACSKIDATYSDFLQGGEKIYTGKADSLKAYPGRNRIRLSWILLPGPHIDTCKIYWNNRQDSVEVDVKDIAAPAPVSVMVGNIAEGAYTFEVFTYGASGRSSVSSEVVASVYGDLYQASLLSQAIKDTLVKDDTLVLAWQDGDKDVIGNQITYTDAGGAEQNLFFPAHADTTAKNDTTRLALFPAGGTFRYRTLYLPDSLAIDTFYTAYETVTVDAKMFEAELDKSGFSLYPLPGDYDEPNAATSTVDKIWTNADAITDVNTYISLVNGHAMPQWFTIDLGGAYALTKMKLFQRGNTESGAVRLYAGGNVMEFEVWGSLNPDPDYNPDDHGGDFDDSWVLLQSCKVERPSGNTIASGATRSDNTAEDIAAAEAGHEFSFNDAGKVRYLRIKVLKNWDAAGRGFVNIAALAIWTN</sequence>
<name>A0ABP8FVR5_9BACT</name>
<dbReference type="RefSeq" id="WP_344979030.1">
    <property type="nucleotide sequence ID" value="NZ_BAABFN010000005.1"/>
</dbReference>
<dbReference type="Proteomes" id="UP001501207">
    <property type="component" value="Unassembled WGS sequence"/>
</dbReference>
<dbReference type="EMBL" id="BAABFN010000005">
    <property type="protein sequence ID" value="GAA4311850.1"/>
    <property type="molecule type" value="Genomic_DNA"/>
</dbReference>
<comment type="caution">
    <text evidence="2">The sequence shown here is derived from an EMBL/GenBank/DDBJ whole genome shotgun (WGS) entry which is preliminary data.</text>
</comment>
<organism evidence="2 3">
    <name type="scientific">Compostibacter hankyongensis</name>
    <dbReference type="NCBI Taxonomy" id="1007089"/>
    <lineage>
        <taxon>Bacteria</taxon>
        <taxon>Pseudomonadati</taxon>
        <taxon>Bacteroidota</taxon>
        <taxon>Chitinophagia</taxon>
        <taxon>Chitinophagales</taxon>
        <taxon>Chitinophagaceae</taxon>
        <taxon>Compostibacter</taxon>
    </lineage>
</organism>